<dbReference type="EMBL" id="JBGBPQ010000002">
    <property type="protein sequence ID" value="KAL1528489.1"/>
    <property type="molecule type" value="Genomic_DNA"/>
</dbReference>
<name>A0AB34K7P0_PRYPA</name>
<accession>A0AB34K7P0</accession>
<feature type="region of interest" description="Disordered" evidence="1">
    <location>
        <begin position="35"/>
        <end position="59"/>
    </location>
</feature>
<organism evidence="2 3">
    <name type="scientific">Prymnesium parvum</name>
    <name type="common">Toxic golden alga</name>
    <dbReference type="NCBI Taxonomy" id="97485"/>
    <lineage>
        <taxon>Eukaryota</taxon>
        <taxon>Haptista</taxon>
        <taxon>Haptophyta</taxon>
        <taxon>Prymnesiophyceae</taxon>
        <taxon>Prymnesiales</taxon>
        <taxon>Prymnesiaceae</taxon>
        <taxon>Prymnesium</taxon>
    </lineage>
</organism>
<comment type="caution">
    <text evidence="2">The sequence shown here is derived from an EMBL/GenBank/DDBJ whole genome shotgun (WGS) entry which is preliminary data.</text>
</comment>
<proteinExistence type="predicted"/>
<evidence type="ECO:0000313" key="3">
    <source>
        <dbReference type="Proteomes" id="UP001515480"/>
    </source>
</evidence>
<sequence length="328" mass="36051">MQDAPYDQCGWMRPTAPSSLSLTSGGASAAAIRQKLPPPPLLPAATPPPHPPATPPTSPLLECLQALGLQRRPTPSTAPLLESLPALGVERMQAATQAHMDQVSASLADTAQRMERLGWHAAPAQTHLPAGPPTHVCTPGPIAIVRTVQQHQAYARMRAENAARRSRITSRLQTAARLEELEREQAREQRAERERLRWLSLMAQREASRRRAGPQETARQRRRASVVLGKLAEQEMTWQYIQGAVVMLQAYARGLLARARTARVRGMVNEVRIQGQLCALQAAWKAREMARNARPSPVYSRGLAGLANVQRRLALARESAGIPRRITV</sequence>
<gene>
    <name evidence="2" type="ORF">AB1Y20_009832</name>
</gene>
<evidence type="ECO:0000256" key="1">
    <source>
        <dbReference type="SAM" id="MobiDB-lite"/>
    </source>
</evidence>
<dbReference type="Proteomes" id="UP001515480">
    <property type="component" value="Unassembled WGS sequence"/>
</dbReference>
<evidence type="ECO:0000313" key="2">
    <source>
        <dbReference type="EMBL" id="KAL1528489.1"/>
    </source>
</evidence>
<protein>
    <submittedName>
        <fullName evidence="2">Uncharacterized protein</fullName>
    </submittedName>
</protein>
<dbReference type="AlphaFoldDB" id="A0AB34K7P0"/>
<keyword evidence="3" id="KW-1185">Reference proteome</keyword>
<reference evidence="2 3" key="1">
    <citation type="journal article" date="2024" name="Science">
        <title>Giant polyketide synthase enzymes in the biosynthesis of giant marine polyether toxins.</title>
        <authorList>
            <person name="Fallon T.R."/>
            <person name="Shende V.V."/>
            <person name="Wierzbicki I.H."/>
            <person name="Pendleton A.L."/>
            <person name="Watervoot N.F."/>
            <person name="Auber R.P."/>
            <person name="Gonzalez D.J."/>
            <person name="Wisecaver J.H."/>
            <person name="Moore B.S."/>
        </authorList>
    </citation>
    <scope>NUCLEOTIDE SEQUENCE [LARGE SCALE GENOMIC DNA]</scope>
    <source>
        <strain evidence="2 3">12B1</strain>
    </source>
</reference>
<feature type="compositionally biased region" description="Pro residues" evidence="1">
    <location>
        <begin position="36"/>
        <end position="58"/>
    </location>
</feature>
<dbReference type="PROSITE" id="PS50096">
    <property type="entry name" value="IQ"/>
    <property type="match status" value="1"/>
</dbReference>